<accession>A0AAD7KF80</accession>
<feature type="region of interest" description="Disordered" evidence="8">
    <location>
        <begin position="637"/>
        <end position="729"/>
    </location>
</feature>
<evidence type="ECO:0000313" key="10">
    <source>
        <dbReference type="EMBL" id="KAJ7783444.1"/>
    </source>
</evidence>
<dbReference type="EMBL" id="JARJLG010000002">
    <property type="protein sequence ID" value="KAJ7783444.1"/>
    <property type="molecule type" value="Genomic_DNA"/>
</dbReference>
<evidence type="ECO:0000256" key="8">
    <source>
        <dbReference type="SAM" id="MobiDB-lite"/>
    </source>
</evidence>
<evidence type="ECO:0000256" key="6">
    <source>
        <dbReference type="ARBA" id="ARBA00025513"/>
    </source>
</evidence>
<feature type="compositionally biased region" description="Polar residues" evidence="8">
    <location>
        <begin position="700"/>
        <end position="715"/>
    </location>
</feature>
<dbReference type="InterPro" id="IPR019542">
    <property type="entry name" value="Enhancer_polycomb-like_N"/>
</dbReference>
<dbReference type="GO" id="GO:0035267">
    <property type="term" value="C:NuA4 histone acetyltransferase complex"/>
    <property type="evidence" value="ECO:0007669"/>
    <property type="project" value="InterPro"/>
</dbReference>
<evidence type="ECO:0000259" key="9">
    <source>
        <dbReference type="Pfam" id="PF10513"/>
    </source>
</evidence>
<dbReference type="InterPro" id="IPR024943">
    <property type="entry name" value="Enhancer_polycomb"/>
</dbReference>
<proteinExistence type="inferred from homology"/>
<keyword evidence="11" id="KW-1185">Reference proteome</keyword>
<comment type="subcellular location">
    <subcellularLocation>
        <location evidence="1 7">Nucleus</location>
    </subcellularLocation>
</comment>
<dbReference type="GO" id="GO:0005634">
    <property type="term" value="C:nucleus"/>
    <property type="evidence" value="ECO:0007669"/>
    <property type="project" value="UniProtKB-SubCell"/>
</dbReference>
<keyword evidence="4 7" id="KW-0804">Transcription</keyword>
<keyword evidence="3 7" id="KW-0805">Transcription regulation</keyword>
<reference evidence="10" key="1">
    <citation type="submission" date="2023-03" db="EMBL/GenBank/DDBJ databases">
        <title>Massive genome expansion in bonnet fungi (Mycena s.s.) driven by repeated elements and novel gene families across ecological guilds.</title>
        <authorList>
            <consortium name="Lawrence Berkeley National Laboratory"/>
            <person name="Harder C.B."/>
            <person name="Miyauchi S."/>
            <person name="Viragh M."/>
            <person name="Kuo A."/>
            <person name="Thoen E."/>
            <person name="Andreopoulos B."/>
            <person name="Lu D."/>
            <person name="Skrede I."/>
            <person name="Drula E."/>
            <person name="Henrissat B."/>
            <person name="Morin E."/>
            <person name="Kohler A."/>
            <person name="Barry K."/>
            <person name="LaButti K."/>
            <person name="Morin E."/>
            <person name="Salamov A."/>
            <person name="Lipzen A."/>
            <person name="Mereny Z."/>
            <person name="Hegedus B."/>
            <person name="Baldrian P."/>
            <person name="Stursova M."/>
            <person name="Weitz H."/>
            <person name="Taylor A."/>
            <person name="Grigoriev I.V."/>
            <person name="Nagy L.G."/>
            <person name="Martin F."/>
            <person name="Kauserud H."/>
        </authorList>
    </citation>
    <scope>NUCLEOTIDE SEQUENCE</scope>
    <source>
        <strain evidence="10">CBHHK188m</strain>
    </source>
</reference>
<comment type="similarity">
    <text evidence="2 7">Belongs to the enhancer of polycomb family.</text>
</comment>
<feature type="compositionally biased region" description="Low complexity" evidence="8">
    <location>
        <begin position="685"/>
        <end position="694"/>
    </location>
</feature>
<gene>
    <name evidence="10" type="ORF">DFH07DRAFT_787749</name>
</gene>
<evidence type="ECO:0000256" key="3">
    <source>
        <dbReference type="ARBA" id="ARBA00023015"/>
    </source>
</evidence>
<evidence type="ECO:0000256" key="5">
    <source>
        <dbReference type="ARBA" id="ARBA00023242"/>
    </source>
</evidence>
<feature type="region of interest" description="Disordered" evidence="8">
    <location>
        <begin position="749"/>
        <end position="783"/>
    </location>
</feature>
<feature type="region of interest" description="Disordered" evidence="8">
    <location>
        <begin position="466"/>
        <end position="493"/>
    </location>
</feature>
<evidence type="ECO:0000256" key="1">
    <source>
        <dbReference type="ARBA" id="ARBA00004123"/>
    </source>
</evidence>
<evidence type="ECO:0000256" key="2">
    <source>
        <dbReference type="ARBA" id="ARBA00008035"/>
    </source>
</evidence>
<keyword evidence="5 7" id="KW-0539">Nucleus</keyword>
<sequence length="783" mass="87471">MAPRTIPPPKKNRARCAIKYPLQIIKGDLGPDTQFYLDEDPDETLLVVDVELREGQEHHLQRALATKAVIIPTPGEIRVVNNYDQLYPPNKWTDPISFLHTTQTVEEACTNALADHEYTYYMDEIDKLWLDKNNQEARGEGTSAQGAASVPRSTPKEPEMGVPFSITEDEFELMMGLLEKIAGLTDQKVIEGDFSLYQNFFLEPLPPNTFASYTSPSWIPAPPLLVRIARAVFPHWKRRRSLLGHRIRPSLNYDESDSLNESYVCFRRRDNKPVRKTRAGQLMNNADKLVQLDQNLSQALDIANALLKRETIKQTTAVYSQRVWNARKPLADLIRTIPGIFSKADEPLFLVEKLKKSRAHRSSLPKVKLPPANPTTPNQAVRPFARRWMDIQEKIIESMHEDSLNNENQVDAIDDPYQSPPIPRAETLWVDVLPSVAIPPTDEQSVRSSPLAVRLRYGRGGRRFVDRRSGPRPLLSQLRHHRQHLNNDSDEETTQRLEAQWRFDADDCVDAEEQCRELVDEYDSRYLIARMSWAPNKEATLLTDASLVIQGPDGDKQTVLPFKNNADFAADYIYGKTTAAYLADAYKGANLILPRATPAIAALRAISTTPVQQKITQAIPHPRPQTLAAAMRLPAHLGSPPRMQENITPAQPGPIPNIHPASPSLQPHARLPVTRHHTHPPSPNPIAAASPTNADKVTGPPTQIHTPHQNHSHVQTPARPPTTHPLQTNGVRSAVPAYVALGAGTSTSLRLHPRVPRPSPLSAHSVVAAENTNPNAPSRTNES</sequence>
<dbReference type="Proteomes" id="UP001215280">
    <property type="component" value="Unassembled WGS sequence"/>
</dbReference>
<dbReference type="Pfam" id="PF10513">
    <property type="entry name" value="EPL1"/>
    <property type="match status" value="1"/>
</dbReference>
<dbReference type="PANTHER" id="PTHR14898">
    <property type="entry name" value="ENHANCER OF POLYCOMB"/>
    <property type="match status" value="1"/>
</dbReference>
<comment type="function">
    <text evidence="6">Component of the NuA4 histone acetyltransferase complex which is involved in transcriptional activation of selected genes principally by acetylation of nucleosomal histone H4 and H2A. The NuA4 complex is also involved in DNA repair. Involved in gene silencing by neighboring heterochromatin, blockage of the silencing spreading along the chromosome, and required for cell cycle progression through G2/M.</text>
</comment>
<comment type="caution">
    <text evidence="10">The sequence shown here is derived from an EMBL/GenBank/DDBJ whole genome shotgun (WGS) entry which is preliminary data.</text>
</comment>
<evidence type="ECO:0000256" key="7">
    <source>
        <dbReference type="RuleBase" id="RU361124"/>
    </source>
</evidence>
<evidence type="ECO:0000313" key="11">
    <source>
        <dbReference type="Proteomes" id="UP001215280"/>
    </source>
</evidence>
<dbReference type="AlphaFoldDB" id="A0AAD7KF80"/>
<protein>
    <recommendedName>
        <fullName evidence="7">Enhancer of polycomb-like protein</fullName>
    </recommendedName>
</protein>
<feature type="compositionally biased region" description="Polar residues" evidence="8">
    <location>
        <begin position="770"/>
        <end position="783"/>
    </location>
</feature>
<feature type="domain" description="Enhancer of polycomb-like N-terminal" evidence="9">
    <location>
        <begin position="60"/>
        <end position="180"/>
    </location>
</feature>
<name>A0AAD7KF80_9AGAR</name>
<dbReference type="GO" id="GO:0006357">
    <property type="term" value="P:regulation of transcription by RNA polymerase II"/>
    <property type="evidence" value="ECO:0007669"/>
    <property type="project" value="InterPro"/>
</dbReference>
<organism evidence="10 11">
    <name type="scientific">Mycena maculata</name>
    <dbReference type="NCBI Taxonomy" id="230809"/>
    <lineage>
        <taxon>Eukaryota</taxon>
        <taxon>Fungi</taxon>
        <taxon>Dikarya</taxon>
        <taxon>Basidiomycota</taxon>
        <taxon>Agaricomycotina</taxon>
        <taxon>Agaricomycetes</taxon>
        <taxon>Agaricomycetidae</taxon>
        <taxon>Agaricales</taxon>
        <taxon>Marasmiineae</taxon>
        <taxon>Mycenaceae</taxon>
        <taxon>Mycena</taxon>
    </lineage>
</organism>
<evidence type="ECO:0000256" key="4">
    <source>
        <dbReference type="ARBA" id="ARBA00023163"/>
    </source>
</evidence>
<feature type="region of interest" description="Disordered" evidence="8">
    <location>
        <begin position="136"/>
        <end position="161"/>
    </location>
</feature>